<feature type="transmembrane region" description="Helical" evidence="8">
    <location>
        <begin position="105"/>
        <end position="126"/>
    </location>
</feature>
<feature type="transmembrane region" description="Helical" evidence="8">
    <location>
        <begin position="12"/>
        <end position="32"/>
    </location>
</feature>
<comment type="subcellular location">
    <subcellularLocation>
        <location evidence="1 8">Cell membrane</location>
        <topology evidence="1 8">Multi-pass membrane protein</topology>
    </subcellularLocation>
</comment>
<keyword evidence="7 8" id="KW-0472">Membrane</keyword>
<dbReference type="AlphaFoldDB" id="E1R6S4"/>
<evidence type="ECO:0000256" key="5">
    <source>
        <dbReference type="ARBA" id="ARBA00022692"/>
    </source>
</evidence>
<feature type="domain" description="ABC transmembrane type-1" evidence="9">
    <location>
        <begin position="70"/>
        <end position="261"/>
    </location>
</feature>
<dbReference type="GO" id="GO:0005886">
    <property type="term" value="C:plasma membrane"/>
    <property type="evidence" value="ECO:0007669"/>
    <property type="project" value="UniProtKB-SubCell"/>
</dbReference>
<comment type="similarity">
    <text evidence="8">Belongs to the binding-protein-dependent transport system permease family.</text>
</comment>
<keyword evidence="3 8" id="KW-0813">Transport</keyword>
<organism evidence="10 11">
    <name type="scientific">Sediminispirochaeta smaragdinae (strain DSM 11293 / JCM 15392 / SEBR 4228)</name>
    <name type="common">Spirochaeta smaragdinae</name>
    <dbReference type="NCBI Taxonomy" id="573413"/>
    <lineage>
        <taxon>Bacteria</taxon>
        <taxon>Pseudomonadati</taxon>
        <taxon>Spirochaetota</taxon>
        <taxon>Spirochaetia</taxon>
        <taxon>Spirochaetales</taxon>
        <taxon>Spirochaetaceae</taxon>
        <taxon>Sediminispirochaeta</taxon>
    </lineage>
</organism>
<dbReference type="SUPFAM" id="SSF161098">
    <property type="entry name" value="MetI-like"/>
    <property type="match status" value="1"/>
</dbReference>
<evidence type="ECO:0000256" key="1">
    <source>
        <dbReference type="ARBA" id="ARBA00004651"/>
    </source>
</evidence>
<dbReference type="GO" id="GO:0055085">
    <property type="term" value="P:transmembrane transport"/>
    <property type="evidence" value="ECO:0007669"/>
    <property type="project" value="InterPro"/>
</dbReference>
<proteinExistence type="inferred from homology"/>
<evidence type="ECO:0000256" key="7">
    <source>
        <dbReference type="ARBA" id="ARBA00023136"/>
    </source>
</evidence>
<keyword evidence="6 8" id="KW-1133">Transmembrane helix</keyword>
<evidence type="ECO:0000259" key="9">
    <source>
        <dbReference type="PROSITE" id="PS50928"/>
    </source>
</evidence>
<evidence type="ECO:0000256" key="2">
    <source>
        <dbReference type="ARBA" id="ARBA00020515"/>
    </source>
</evidence>
<feature type="transmembrane region" description="Helical" evidence="8">
    <location>
        <begin position="70"/>
        <end position="93"/>
    </location>
</feature>
<evidence type="ECO:0000256" key="8">
    <source>
        <dbReference type="RuleBase" id="RU363032"/>
    </source>
</evidence>
<dbReference type="OrthoDB" id="156617at2"/>
<gene>
    <name evidence="10" type="ordered locus">Spirs_0046</name>
</gene>
<feature type="transmembrane region" description="Helical" evidence="8">
    <location>
        <begin position="182"/>
        <end position="207"/>
    </location>
</feature>
<dbReference type="KEGG" id="ssm:Spirs_0046"/>
<feature type="transmembrane region" description="Helical" evidence="8">
    <location>
        <begin position="138"/>
        <end position="161"/>
    </location>
</feature>
<dbReference type="STRING" id="573413.Spirs_0046"/>
<dbReference type="CDD" id="cd06261">
    <property type="entry name" value="TM_PBP2"/>
    <property type="match status" value="1"/>
</dbReference>
<dbReference type="Pfam" id="PF00528">
    <property type="entry name" value="BPD_transp_1"/>
    <property type="match status" value="1"/>
</dbReference>
<evidence type="ECO:0000256" key="4">
    <source>
        <dbReference type="ARBA" id="ARBA00022475"/>
    </source>
</evidence>
<evidence type="ECO:0000313" key="11">
    <source>
        <dbReference type="Proteomes" id="UP000002318"/>
    </source>
</evidence>
<dbReference type="Gene3D" id="1.10.3720.10">
    <property type="entry name" value="MetI-like"/>
    <property type="match status" value="1"/>
</dbReference>
<feature type="transmembrane region" description="Helical" evidence="8">
    <location>
        <begin position="239"/>
        <end position="259"/>
    </location>
</feature>
<dbReference type="PANTHER" id="PTHR43744">
    <property type="entry name" value="ABC TRANSPORTER PERMEASE PROTEIN MG189-RELATED-RELATED"/>
    <property type="match status" value="1"/>
</dbReference>
<evidence type="ECO:0000256" key="6">
    <source>
        <dbReference type="ARBA" id="ARBA00022989"/>
    </source>
</evidence>
<accession>E1R6S4</accession>
<dbReference type="InterPro" id="IPR035906">
    <property type="entry name" value="MetI-like_sf"/>
</dbReference>
<dbReference type="InterPro" id="IPR000515">
    <property type="entry name" value="MetI-like"/>
</dbReference>
<reference evidence="10 11" key="1">
    <citation type="journal article" date="2010" name="Stand. Genomic Sci.">
        <title>Complete genome sequence of Spirochaeta smaragdinae type strain (SEBR 4228).</title>
        <authorList>
            <person name="Mavromatis K."/>
            <person name="Yasawong M."/>
            <person name="Chertkov O."/>
            <person name="Lapidus A."/>
            <person name="Lucas S."/>
            <person name="Nolan M."/>
            <person name="Del Rio T.G."/>
            <person name="Tice H."/>
            <person name="Cheng J.F."/>
            <person name="Pitluck S."/>
            <person name="Liolios K."/>
            <person name="Ivanova N."/>
            <person name="Tapia R."/>
            <person name="Han C."/>
            <person name="Bruce D."/>
            <person name="Goodwin L."/>
            <person name="Pati A."/>
            <person name="Chen A."/>
            <person name="Palaniappan K."/>
            <person name="Land M."/>
            <person name="Hauser L."/>
            <person name="Chang Y.J."/>
            <person name="Jeffries C.D."/>
            <person name="Detter J.C."/>
            <person name="Rohde M."/>
            <person name="Brambilla E."/>
            <person name="Spring S."/>
            <person name="Goker M."/>
            <person name="Sikorski J."/>
            <person name="Woyke T."/>
            <person name="Bristow J."/>
            <person name="Eisen J.A."/>
            <person name="Markowitz V."/>
            <person name="Hugenholtz P."/>
            <person name="Klenk H.P."/>
            <person name="Kyrpides N.C."/>
        </authorList>
    </citation>
    <scope>NUCLEOTIDE SEQUENCE [LARGE SCALE GENOMIC DNA]</scope>
    <source>
        <strain evidence="11">DSM 11293 / JCM 15392 / SEBR 4228</strain>
    </source>
</reference>
<sequence length="276" mass="30875">MSVEKLLKTILIYIILIIGVSIFIAPFYFVIINSLKTNSEYLVSKLVLPSSFYVDNYVATIEMMKYGKTLLNSIVITAFSVFGILVIASMAAYKIARTKGILNTILFFLFLSVFVVPFQSVMIPIVVMARRLSLMNKLYGMVLVYLGLVSPTAIFLYRGFIQTIPLSLEECAQIDGASVYQIFFRIVLPLLKPITSTIIILLGLQIWNDFLLPLLMLQTPKNYTLPLATMRFFQTYNTAWGNILAATVLSSIPMIILFFSAQKQIVQGVTSGAIKG</sequence>
<keyword evidence="11" id="KW-1185">Reference proteome</keyword>
<dbReference type="RefSeq" id="WP_013252670.1">
    <property type="nucleotide sequence ID" value="NC_014364.1"/>
</dbReference>
<dbReference type="Proteomes" id="UP000002318">
    <property type="component" value="Chromosome"/>
</dbReference>
<evidence type="ECO:0000256" key="3">
    <source>
        <dbReference type="ARBA" id="ARBA00022448"/>
    </source>
</evidence>
<dbReference type="eggNOG" id="COG0395">
    <property type="taxonomic scope" value="Bacteria"/>
</dbReference>
<dbReference type="PANTHER" id="PTHR43744:SF8">
    <property type="entry name" value="SN-GLYCEROL-3-PHOSPHATE TRANSPORT SYSTEM PERMEASE PROTEIN UGPE"/>
    <property type="match status" value="1"/>
</dbReference>
<keyword evidence="5 8" id="KW-0812">Transmembrane</keyword>
<protein>
    <recommendedName>
        <fullName evidence="2">sn-glycerol-3-phosphate transport system permease protein UgpE</fullName>
    </recommendedName>
</protein>
<evidence type="ECO:0000313" key="10">
    <source>
        <dbReference type="EMBL" id="ADK79206.1"/>
    </source>
</evidence>
<name>E1R6S4_SEDSS</name>
<dbReference type="PROSITE" id="PS50928">
    <property type="entry name" value="ABC_TM1"/>
    <property type="match status" value="1"/>
</dbReference>
<dbReference type="EMBL" id="CP002116">
    <property type="protein sequence ID" value="ADK79206.1"/>
    <property type="molecule type" value="Genomic_DNA"/>
</dbReference>
<dbReference type="HOGENOM" id="CLU_016047_1_2_12"/>
<keyword evidence="4" id="KW-1003">Cell membrane</keyword>